<dbReference type="RefSeq" id="WP_087288568.1">
    <property type="nucleotide sequence ID" value="NZ_NFJD01000003.1"/>
</dbReference>
<name>A0A1Y4DBL2_9BACT</name>
<feature type="signal peptide" evidence="1">
    <location>
        <begin position="1"/>
        <end position="22"/>
    </location>
</feature>
<evidence type="ECO:0000256" key="1">
    <source>
        <dbReference type="SAM" id="SignalP"/>
    </source>
</evidence>
<proteinExistence type="predicted"/>
<dbReference type="Gene3D" id="2.40.160.20">
    <property type="match status" value="1"/>
</dbReference>
<sequence length="255" mass="27427">MNIKGIWAALAVVLLGVSGASARNIWDDFSANVTRDNVRAFTKDLGGLIGSGTYTTGRILGWGGFQIGPRGSMVFRMSQGNGADYATKQHTALGDRDEVGEVFYPWLQADIGMPFRIDGFIRASSYQGLTIAGGGLRWGITRPSEVLGSFQPMLVVAAHSASARDFSATHYNASLVLSMKFKYFVPYIGGGVDYTTLNINQAQLDATLEGESEHAATARATVGFNFKLPSYMDLSLAANYAYYGLGAEASLTLRF</sequence>
<evidence type="ECO:0000313" key="3">
    <source>
        <dbReference type="Proteomes" id="UP000196368"/>
    </source>
</evidence>
<dbReference type="EMBL" id="NFJD01000003">
    <property type="protein sequence ID" value="OUO56543.1"/>
    <property type="molecule type" value="Genomic_DNA"/>
</dbReference>
<dbReference type="AlphaFoldDB" id="A0A1Y4DBL2"/>
<comment type="caution">
    <text evidence="2">The sequence shown here is derived from an EMBL/GenBank/DDBJ whole genome shotgun (WGS) entry which is preliminary data.</text>
</comment>
<reference evidence="3" key="1">
    <citation type="submission" date="2017-04" db="EMBL/GenBank/DDBJ databases">
        <title>Function of individual gut microbiota members based on whole genome sequencing of pure cultures obtained from chicken caecum.</title>
        <authorList>
            <person name="Medvecky M."/>
            <person name="Cejkova D."/>
            <person name="Polansky O."/>
            <person name="Karasova D."/>
            <person name="Kubasova T."/>
            <person name="Cizek A."/>
            <person name="Rychlik I."/>
        </authorList>
    </citation>
    <scope>NUCLEOTIDE SEQUENCE [LARGE SCALE GENOMIC DNA]</scope>
    <source>
        <strain evidence="3">An273</strain>
    </source>
</reference>
<gene>
    <name evidence="2" type="ORF">B5F75_04945</name>
</gene>
<evidence type="ECO:0008006" key="4">
    <source>
        <dbReference type="Google" id="ProtNLM"/>
    </source>
</evidence>
<dbReference type="OrthoDB" id="9828366at2"/>
<protein>
    <recommendedName>
        <fullName evidence="4">Outer membrane protein beta-barrel domain-containing protein</fullName>
    </recommendedName>
</protein>
<keyword evidence="1" id="KW-0732">Signal</keyword>
<feature type="chain" id="PRO_5012734562" description="Outer membrane protein beta-barrel domain-containing protein" evidence="1">
    <location>
        <begin position="23"/>
        <end position="255"/>
    </location>
</feature>
<dbReference type="Proteomes" id="UP000196368">
    <property type="component" value="Unassembled WGS sequence"/>
</dbReference>
<evidence type="ECO:0000313" key="2">
    <source>
        <dbReference type="EMBL" id="OUO56543.1"/>
    </source>
</evidence>
<organism evidence="2 3">
    <name type="scientific">Candidatus Avelusimicrobium gallicola</name>
    <dbReference type="NCBI Taxonomy" id="2562704"/>
    <lineage>
        <taxon>Bacteria</taxon>
        <taxon>Pseudomonadati</taxon>
        <taxon>Elusimicrobiota</taxon>
        <taxon>Elusimicrobia</taxon>
        <taxon>Elusimicrobiales</taxon>
        <taxon>Elusimicrobiaceae</taxon>
        <taxon>Candidatus Avelusimicrobium</taxon>
    </lineage>
</organism>
<accession>A0A1Y4DBL2</accession>
<keyword evidence="3" id="KW-1185">Reference proteome</keyword>